<dbReference type="Gene3D" id="2.130.10.10">
    <property type="entry name" value="YVTN repeat-like/Quinoprotein amine dehydrogenase"/>
    <property type="match status" value="1"/>
</dbReference>
<dbReference type="GO" id="GO:0003677">
    <property type="term" value="F:DNA binding"/>
    <property type="evidence" value="ECO:0007669"/>
    <property type="project" value="UniProtKB-KW"/>
</dbReference>
<dbReference type="PROSITE" id="PS00678">
    <property type="entry name" value="WD_REPEATS_1"/>
    <property type="match status" value="1"/>
</dbReference>
<dbReference type="OrthoDB" id="9890280at2759"/>
<dbReference type="PROSITE" id="PS50082">
    <property type="entry name" value="WD_REPEATS_2"/>
    <property type="match status" value="2"/>
</dbReference>
<dbReference type="InterPro" id="IPR015943">
    <property type="entry name" value="WD40/YVTN_repeat-like_dom_sf"/>
</dbReference>
<evidence type="ECO:0000313" key="8">
    <source>
        <dbReference type="EMBL" id="GAX17235.1"/>
    </source>
</evidence>
<evidence type="ECO:0000313" key="9">
    <source>
        <dbReference type="Proteomes" id="UP000198406"/>
    </source>
</evidence>
<evidence type="ECO:0000256" key="7">
    <source>
        <dbReference type="SAM" id="MobiDB-lite"/>
    </source>
</evidence>
<dbReference type="PANTHER" id="PTHR14773:SF0">
    <property type="entry name" value="WD REPEAT-CONTAINING PROTEIN 76"/>
    <property type="match status" value="1"/>
</dbReference>
<evidence type="ECO:0000256" key="2">
    <source>
        <dbReference type="ARBA" id="ARBA00022574"/>
    </source>
</evidence>
<dbReference type="GO" id="GO:0006974">
    <property type="term" value="P:DNA damage response"/>
    <property type="evidence" value="ECO:0007669"/>
    <property type="project" value="UniProtKB-KW"/>
</dbReference>
<gene>
    <name evidence="8" type="ORF">FisN_10Lh090</name>
</gene>
<proteinExistence type="inferred from homology"/>
<dbReference type="PANTHER" id="PTHR14773">
    <property type="entry name" value="WD REPEAT-CONTAINING PROTEIN 76"/>
    <property type="match status" value="1"/>
</dbReference>
<dbReference type="Proteomes" id="UP000198406">
    <property type="component" value="Unassembled WGS sequence"/>
</dbReference>
<evidence type="ECO:0000256" key="5">
    <source>
        <dbReference type="ARBA" id="ARBA00023125"/>
    </source>
</evidence>
<dbReference type="Pfam" id="PF00400">
    <property type="entry name" value="WD40"/>
    <property type="match status" value="2"/>
</dbReference>
<keyword evidence="5" id="KW-0238">DNA-binding</keyword>
<comment type="similarity">
    <text evidence="1">Belongs to the WD repeat DDB2/WDR76 family.</text>
</comment>
<comment type="caution">
    <text evidence="8">The sequence shown here is derived from an EMBL/GenBank/DDBJ whole genome shotgun (WGS) entry which is preliminary data.</text>
</comment>
<feature type="region of interest" description="Disordered" evidence="7">
    <location>
        <begin position="1"/>
        <end position="34"/>
    </location>
</feature>
<organism evidence="8 9">
    <name type="scientific">Fistulifera solaris</name>
    <name type="common">Oleaginous diatom</name>
    <dbReference type="NCBI Taxonomy" id="1519565"/>
    <lineage>
        <taxon>Eukaryota</taxon>
        <taxon>Sar</taxon>
        <taxon>Stramenopiles</taxon>
        <taxon>Ochrophyta</taxon>
        <taxon>Bacillariophyta</taxon>
        <taxon>Bacillariophyceae</taxon>
        <taxon>Bacillariophycidae</taxon>
        <taxon>Naviculales</taxon>
        <taxon>Naviculaceae</taxon>
        <taxon>Fistulifera</taxon>
    </lineage>
</organism>
<keyword evidence="3" id="KW-0677">Repeat</keyword>
<dbReference type="GO" id="GO:0005634">
    <property type="term" value="C:nucleus"/>
    <property type="evidence" value="ECO:0007669"/>
    <property type="project" value="TreeGrafter"/>
</dbReference>
<evidence type="ECO:0000256" key="6">
    <source>
        <dbReference type="PROSITE-ProRule" id="PRU00221"/>
    </source>
</evidence>
<keyword evidence="4" id="KW-0227">DNA damage</keyword>
<protein>
    <recommendedName>
        <fullName evidence="10">WD repeat-containing protein 76</fullName>
    </recommendedName>
</protein>
<dbReference type="GO" id="GO:2000001">
    <property type="term" value="P:regulation of DNA damage checkpoint"/>
    <property type="evidence" value="ECO:0007669"/>
    <property type="project" value="TreeGrafter"/>
</dbReference>
<reference evidence="8 9" key="1">
    <citation type="journal article" date="2015" name="Plant Cell">
        <title>Oil accumulation by the oleaginous diatom Fistulifera solaris as revealed by the genome and transcriptome.</title>
        <authorList>
            <person name="Tanaka T."/>
            <person name="Maeda Y."/>
            <person name="Veluchamy A."/>
            <person name="Tanaka M."/>
            <person name="Abida H."/>
            <person name="Marechal E."/>
            <person name="Bowler C."/>
            <person name="Muto M."/>
            <person name="Sunaga Y."/>
            <person name="Tanaka M."/>
            <person name="Yoshino T."/>
            <person name="Taniguchi T."/>
            <person name="Fukuda Y."/>
            <person name="Nemoto M."/>
            <person name="Matsumoto M."/>
            <person name="Wong P.S."/>
            <person name="Aburatani S."/>
            <person name="Fujibuchi W."/>
        </authorList>
    </citation>
    <scope>NUCLEOTIDE SEQUENCE [LARGE SCALE GENOMIC DNA]</scope>
    <source>
        <strain evidence="8 9">JPCC DA0580</strain>
    </source>
</reference>
<dbReference type="AlphaFoldDB" id="A0A1Z5JT84"/>
<dbReference type="InterPro" id="IPR019775">
    <property type="entry name" value="WD40_repeat_CS"/>
</dbReference>
<keyword evidence="9" id="KW-1185">Reference proteome</keyword>
<feature type="region of interest" description="Disordered" evidence="7">
    <location>
        <begin position="128"/>
        <end position="147"/>
    </location>
</feature>
<dbReference type="SUPFAM" id="SSF50978">
    <property type="entry name" value="WD40 repeat-like"/>
    <property type="match status" value="1"/>
</dbReference>
<feature type="compositionally biased region" description="Polar residues" evidence="7">
    <location>
        <begin position="7"/>
        <end position="17"/>
    </location>
</feature>
<evidence type="ECO:0008006" key="10">
    <source>
        <dbReference type="Google" id="ProtNLM"/>
    </source>
</evidence>
<evidence type="ECO:0000256" key="3">
    <source>
        <dbReference type="ARBA" id="ARBA00022737"/>
    </source>
</evidence>
<dbReference type="EMBL" id="BDSP01000114">
    <property type="protein sequence ID" value="GAX17235.1"/>
    <property type="molecule type" value="Genomic_DNA"/>
</dbReference>
<name>A0A1Z5JT84_FISSO</name>
<dbReference type="PROSITE" id="PS50294">
    <property type="entry name" value="WD_REPEATS_REGION"/>
    <property type="match status" value="2"/>
</dbReference>
<accession>A0A1Z5JT84</accession>
<dbReference type="InterPro" id="IPR050853">
    <property type="entry name" value="WD_repeat_DNA-damage-binding"/>
</dbReference>
<dbReference type="InterPro" id="IPR001680">
    <property type="entry name" value="WD40_rpt"/>
</dbReference>
<keyword evidence="2 6" id="KW-0853">WD repeat</keyword>
<evidence type="ECO:0000256" key="4">
    <source>
        <dbReference type="ARBA" id="ARBA00022763"/>
    </source>
</evidence>
<sequence>MARKNVSAVSQTATSPKRTTRSKPEDETNDDVLSPEVYSFEGVVYDTYQEMVNAKRQRNQQMLRDSGLLTAKEELIQMQMKRKPAASQGIKKRKVEVTATERRKSKRIAGIESENIYVENESAGRFTIASDGNTKSTEGDVEEKPNVREEHYRNRVNDGEGLSIEQAVKLTGSKWVQETSVETAINFVRDELVHLIDRKVANNHVSPKSVRSLGDDESLSEDWLKTAVNQLSVEDVDKCVAKVVPDRIYGITVHPSANQVIAAAGDKSGYVGIWNVDGASKVNDGVHLFKYHSGAVSCLEWTSSGSKLLSGSYDGTVRVFDVEKESMVQHFATVDESFSKDHLGYGLDTGYSFWTQYACIDGRFMTDQCFFVSTSIGTALHVDLRSKGQVTFNRQWSEKKINTLSLHPNGYSMISGGLDCTVKLWDLRKLSKSQDIPVAEYFGGKSINSAYFSPKGRFVVATTMSDKLDIVMDFHLEKRSSKPTKPWKSIRHDNKTGRWLTTFNARWHPSLDIFCVGSMAHPRRIEIFSPDTELVRGVSGDALTAVASRCCFHPSTDRLIVVGGNSSGRVTVVR</sequence>
<dbReference type="InParanoid" id="A0A1Z5JT84"/>
<dbReference type="SMART" id="SM00320">
    <property type="entry name" value="WD40"/>
    <property type="match status" value="3"/>
</dbReference>
<feature type="repeat" description="WD" evidence="6">
    <location>
        <begin position="289"/>
        <end position="330"/>
    </location>
</feature>
<feature type="repeat" description="WD" evidence="6">
    <location>
        <begin position="401"/>
        <end position="435"/>
    </location>
</feature>
<evidence type="ECO:0000256" key="1">
    <source>
        <dbReference type="ARBA" id="ARBA00005434"/>
    </source>
</evidence>
<dbReference type="InterPro" id="IPR036322">
    <property type="entry name" value="WD40_repeat_dom_sf"/>
</dbReference>